<reference evidence="1 2" key="1">
    <citation type="journal article" name="Sci. Rep.">
        <title>Genome-scale phylogenetic analyses confirm Olpidium as the closest living zoosporic fungus to the non-flagellated, terrestrial fungi.</title>
        <authorList>
            <person name="Chang Y."/>
            <person name="Rochon D."/>
            <person name="Sekimoto S."/>
            <person name="Wang Y."/>
            <person name="Chovatia M."/>
            <person name="Sandor L."/>
            <person name="Salamov A."/>
            <person name="Grigoriev I.V."/>
            <person name="Stajich J.E."/>
            <person name="Spatafora J.W."/>
        </authorList>
    </citation>
    <scope>NUCLEOTIDE SEQUENCE [LARGE SCALE GENOMIC DNA]</scope>
    <source>
        <strain evidence="1">S191</strain>
    </source>
</reference>
<organism evidence="1 2">
    <name type="scientific">Olpidium bornovanus</name>
    <dbReference type="NCBI Taxonomy" id="278681"/>
    <lineage>
        <taxon>Eukaryota</taxon>
        <taxon>Fungi</taxon>
        <taxon>Fungi incertae sedis</taxon>
        <taxon>Olpidiomycota</taxon>
        <taxon>Olpidiomycotina</taxon>
        <taxon>Olpidiomycetes</taxon>
        <taxon>Olpidiales</taxon>
        <taxon>Olpidiaceae</taxon>
        <taxon>Olpidium</taxon>
    </lineage>
</organism>
<keyword evidence="2" id="KW-1185">Reference proteome</keyword>
<evidence type="ECO:0000313" key="1">
    <source>
        <dbReference type="EMBL" id="KAG5461556.1"/>
    </source>
</evidence>
<name>A0A8H8DKC5_9FUNG</name>
<gene>
    <name evidence="1" type="ORF">BJ554DRAFT_6229</name>
</gene>
<proteinExistence type="predicted"/>
<comment type="caution">
    <text evidence="1">The sequence shown here is derived from an EMBL/GenBank/DDBJ whole genome shotgun (WGS) entry which is preliminary data.</text>
</comment>
<accession>A0A8H8DKC5</accession>
<sequence length="68" mass="7454">MGAMRSNKIADGKSPHASFIGKNCHQANHFPFAVGSFPPAPSAKNNQKWQMERVIKNCPQDACGKLRT</sequence>
<evidence type="ECO:0000313" key="2">
    <source>
        <dbReference type="Proteomes" id="UP000673691"/>
    </source>
</evidence>
<protein>
    <submittedName>
        <fullName evidence="1">Uncharacterized protein</fullName>
    </submittedName>
</protein>
<dbReference type="AlphaFoldDB" id="A0A8H8DKC5"/>
<dbReference type="EMBL" id="JAEFCI010003468">
    <property type="protein sequence ID" value="KAG5461556.1"/>
    <property type="molecule type" value="Genomic_DNA"/>
</dbReference>
<dbReference type="Proteomes" id="UP000673691">
    <property type="component" value="Unassembled WGS sequence"/>
</dbReference>